<dbReference type="AlphaFoldDB" id="A0A813Z568"/>
<dbReference type="Proteomes" id="UP000663870">
    <property type="component" value="Unassembled WGS sequence"/>
</dbReference>
<proteinExistence type="predicted"/>
<dbReference type="EMBL" id="CAJNOL010000732">
    <property type="protein sequence ID" value="CAF1181137.1"/>
    <property type="molecule type" value="Genomic_DNA"/>
</dbReference>
<name>A0A813Z568_9BILA</name>
<dbReference type="Proteomes" id="UP000663882">
    <property type="component" value="Unassembled WGS sequence"/>
</dbReference>
<dbReference type="EMBL" id="CAJOBD010001023">
    <property type="protein sequence ID" value="CAF3749911.1"/>
    <property type="molecule type" value="Genomic_DNA"/>
</dbReference>
<evidence type="ECO:0000313" key="4">
    <source>
        <dbReference type="EMBL" id="CAF1181137.1"/>
    </source>
</evidence>
<evidence type="ECO:0000313" key="2">
    <source>
        <dbReference type="EMBL" id="CAF1116616.1"/>
    </source>
</evidence>
<dbReference type="EMBL" id="CAJNOT010000956">
    <property type="protein sequence ID" value="CAF1116616.1"/>
    <property type="molecule type" value="Genomic_DNA"/>
</dbReference>
<sequence length="162" mass="18816">MHRSQQSRKRHSSSFIKFVTRLQHTFSSKNIKSSTPIIQQQLSHQSNSTPLPKFPSFSNFNYPRCRLSQILYDPSRQVEYLSEIEEKTNSDLSEQSFSIDDNDSCYDSMSDHRNDKYNLSQMNVSMNDISNHQSQPMKLLKLPNSLDTARFHSTAINDMGNF</sequence>
<gene>
    <name evidence="6" type="ORF">JBS370_LOCUS12504</name>
    <name evidence="4" type="ORF">JXQ802_LOCUS23352</name>
    <name evidence="5" type="ORF">OTI717_LOCUS10696</name>
    <name evidence="1" type="ORF">PYM288_LOCUS9188</name>
    <name evidence="3" type="ORF">RFH988_LOCUS21681</name>
    <name evidence="2" type="ORF">ZHD862_LOCUS18404</name>
</gene>
<keyword evidence="8" id="KW-1185">Reference proteome</keyword>
<evidence type="ECO:0000313" key="6">
    <source>
        <dbReference type="EMBL" id="CAF3749911.1"/>
    </source>
</evidence>
<protein>
    <submittedName>
        <fullName evidence="1">Uncharacterized protein</fullName>
    </submittedName>
</protein>
<dbReference type="Proteomes" id="UP000663823">
    <property type="component" value="Unassembled WGS sequence"/>
</dbReference>
<accession>A0A813Z568</accession>
<dbReference type="Proteomes" id="UP000663854">
    <property type="component" value="Unassembled WGS sequence"/>
</dbReference>
<evidence type="ECO:0000313" key="3">
    <source>
        <dbReference type="EMBL" id="CAF1146641.1"/>
    </source>
</evidence>
<evidence type="ECO:0000313" key="7">
    <source>
        <dbReference type="Proteomes" id="UP000663854"/>
    </source>
</evidence>
<evidence type="ECO:0000313" key="1">
    <source>
        <dbReference type="EMBL" id="CAF0894370.1"/>
    </source>
</evidence>
<dbReference type="Proteomes" id="UP000663836">
    <property type="component" value="Unassembled WGS sequence"/>
</dbReference>
<evidence type="ECO:0000313" key="8">
    <source>
        <dbReference type="Proteomes" id="UP000663870"/>
    </source>
</evidence>
<evidence type="ECO:0000313" key="5">
    <source>
        <dbReference type="EMBL" id="CAF3672974.1"/>
    </source>
</evidence>
<dbReference type="EMBL" id="CAJNOH010000130">
    <property type="protein sequence ID" value="CAF0894370.1"/>
    <property type="molecule type" value="Genomic_DNA"/>
</dbReference>
<reference evidence="1" key="1">
    <citation type="submission" date="2021-02" db="EMBL/GenBank/DDBJ databases">
        <authorList>
            <person name="Nowell W R."/>
        </authorList>
    </citation>
    <scope>NUCLEOTIDE SEQUENCE</scope>
</reference>
<dbReference type="EMBL" id="CAJOAX010000977">
    <property type="protein sequence ID" value="CAF3672974.1"/>
    <property type="molecule type" value="Genomic_DNA"/>
</dbReference>
<comment type="caution">
    <text evidence="1">The sequence shown here is derived from an EMBL/GenBank/DDBJ whole genome shotgun (WGS) entry which is preliminary data.</text>
</comment>
<organism evidence="1 7">
    <name type="scientific">Rotaria sordida</name>
    <dbReference type="NCBI Taxonomy" id="392033"/>
    <lineage>
        <taxon>Eukaryota</taxon>
        <taxon>Metazoa</taxon>
        <taxon>Spiralia</taxon>
        <taxon>Gnathifera</taxon>
        <taxon>Rotifera</taxon>
        <taxon>Eurotatoria</taxon>
        <taxon>Bdelloidea</taxon>
        <taxon>Philodinida</taxon>
        <taxon>Philodinidae</taxon>
        <taxon>Rotaria</taxon>
    </lineage>
</organism>
<dbReference type="OrthoDB" id="9993428at2759"/>
<dbReference type="EMBL" id="CAJNOO010001397">
    <property type="protein sequence ID" value="CAF1146641.1"/>
    <property type="molecule type" value="Genomic_DNA"/>
</dbReference>
<dbReference type="Proteomes" id="UP000663864">
    <property type="component" value="Unassembled WGS sequence"/>
</dbReference>